<evidence type="ECO:0000313" key="1">
    <source>
        <dbReference type="EMBL" id="PSR31741.1"/>
    </source>
</evidence>
<comment type="caution">
    <text evidence="1">The sequence shown here is derived from an EMBL/GenBank/DDBJ whole genome shotgun (WGS) entry which is preliminary data.</text>
</comment>
<dbReference type="Proteomes" id="UP000242699">
    <property type="component" value="Unassembled WGS sequence"/>
</dbReference>
<accession>A0A2T2XB53</accession>
<dbReference type="AlphaFoldDB" id="A0A2T2XB53"/>
<protein>
    <submittedName>
        <fullName evidence="1">Uncharacterized protein</fullName>
    </submittedName>
</protein>
<name>A0A2T2XB53_9FIRM</name>
<proteinExistence type="predicted"/>
<gene>
    <name evidence="1" type="ORF">C7B43_00505</name>
</gene>
<dbReference type="EMBL" id="PXYT01000001">
    <property type="protein sequence ID" value="PSR31741.1"/>
    <property type="molecule type" value="Genomic_DNA"/>
</dbReference>
<sequence>MYPPQSQIKGLTKTEYETLRERCRYANNLHQVRIVFASAIFFSKASWCDEQPARMLNIPQVCDMFSAAQWSIQRDERGTLRSQRTPKPHPREGWGIPKREIIGERFPKDVDEAALATTTTAYTVHHGERRGLHGVASVVDPFRALFDTKKAPTYKGSRSWMVAKSSQSTFIAASQPRKHTSM</sequence>
<reference evidence="1 2" key="1">
    <citation type="journal article" date="2014" name="BMC Genomics">
        <title>Comparison of environmental and isolate Sulfobacillus genomes reveals diverse carbon, sulfur, nitrogen, and hydrogen metabolisms.</title>
        <authorList>
            <person name="Justice N.B."/>
            <person name="Norman A."/>
            <person name="Brown C.T."/>
            <person name="Singh A."/>
            <person name="Thomas B.C."/>
            <person name="Banfield J.F."/>
        </authorList>
    </citation>
    <scope>NUCLEOTIDE SEQUENCE [LARGE SCALE GENOMIC DNA]</scope>
    <source>
        <strain evidence="1">AMDSBA1</strain>
    </source>
</reference>
<evidence type="ECO:0000313" key="2">
    <source>
        <dbReference type="Proteomes" id="UP000242699"/>
    </source>
</evidence>
<organism evidence="1 2">
    <name type="scientific">Sulfobacillus benefaciens</name>
    <dbReference type="NCBI Taxonomy" id="453960"/>
    <lineage>
        <taxon>Bacteria</taxon>
        <taxon>Bacillati</taxon>
        <taxon>Bacillota</taxon>
        <taxon>Clostridia</taxon>
        <taxon>Eubacteriales</taxon>
        <taxon>Clostridiales Family XVII. Incertae Sedis</taxon>
        <taxon>Sulfobacillus</taxon>
    </lineage>
</organism>